<protein>
    <submittedName>
        <fullName evidence="1">Uncharacterized protein</fullName>
    </submittedName>
</protein>
<sequence>MSGTDKAKLLLEARRSLNECFERSDYKVGLATNIEIYEKEWHKRMTGSDLKMRGIPKHVHIAAVAFENDEAAAIFKLRFM</sequence>
<dbReference type="Proteomes" id="UP001171620">
    <property type="component" value="Unassembled WGS sequence"/>
</dbReference>
<organism evidence="1 2">
    <name type="scientific">Burkholderia vietnamiensis</name>
    <dbReference type="NCBI Taxonomy" id="60552"/>
    <lineage>
        <taxon>Bacteria</taxon>
        <taxon>Pseudomonadati</taxon>
        <taxon>Pseudomonadota</taxon>
        <taxon>Betaproteobacteria</taxon>
        <taxon>Burkholderiales</taxon>
        <taxon>Burkholderiaceae</taxon>
        <taxon>Burkholderia</taxon>
        <taxon>Burkholderia cepacia complex</taxon>
    </lineage>
</organism>
<accession>A0AAW7T934</accession>
<dbReference type="EMBL" id="JAUJRV010000029">
    <property type="protein sequence ID" value="MDN7798359.1"/>
    <property type="molecule type" value="Genomic_DNA"/>
</dbReference>
<dbReference type="AlphaFoldDB" id="A0AAW7T934"/>
<comment type="caution">
    <text evidence="1">The sequence shown here is derived from an EMBL/GenBank/DDBJ whole genome shotgun (WGS) entry which is preliminary data.</text>
</comment>
<evidence type="ECO:0000313" key="2">
    <source>
        <dbReference type="Proteomes" id="UP001171620"/>
    </source>
</evidence>
<evidence type="ECO:0000313" key="1">
    <source>
        <dbReference type="EMBL" id="MDN7798359.1"/>
    </source>
</evidence>
<proteinExistence type="predicted"/>
<name>A0AAW7T934_BURVI</name>
<reference evidence="1" key="1">
    <citation type="submission" date="2023-07" db="EMBL/GenBank/DDBJ databases">
        <title>A collection of bacterial strains from the Burkholderia cepacia Research Laboratory and Repository.</title>
        <authorList>
            <person name="Lipuma J."/>
            <person name="Spilker T."/>
            <person name="Caverly L."/>
        </authorList>
    </citation>
    <scope>NUCLEOTIDE SEQUENCE</scope>
    <source>
        <strain evidence="1">AU44268</strain>
    </source>
</reference>
<dbReference type="RefSeq" id="WP_105796759.1">
    <property type="nucleotide sequence ID" value="NZ_JAUJRV010000029.1"/>
</dbReference>
<gene>
    <name evidence="1" type="ORF">QZM33_25795</name>
</gene>